<proteinExistence type="inferred from homology"/>
<keyword evidence="4" id="KW-0443">Lipid metabolism</keyword>
<keyword evidence="9 10" id="KW-0520">NAD</keyword>
<dbReference type="STRING" id="1121884.SAMN02745131_00985"/>
<dbReference type="OrthoDB" id="9812273at2"/>
<dbReference type="AlphaFoldDB" id="A0A1M4VUT9"/>
<dbReference type="PROSITE" id="PS00957">
    <property type="entry name" value="NAD_G3PDH"/>
    <property type="match status" value="1"/>
</dbReference>
<dbReference type="PANTHER" id="PTHR11728">
    <property type="entry name" value="GLYCEROL-3-PHOSPHATE DEHYDROGENASE"/>
    <property type="match status" value="1"/>
</dbReference>
<reference evidence="14 15" key="1">
    <citation type="submission" date="2016-11" db="EMBL/GenBank/DDBJ databases">
        <authorList>
            <person name="Jaros S."/>
            <person name="Januszkiewicz K."/>
            <person name="Wedrychowicz H."/>
        </authorList>
    </citation>
    <scope>NUCLEOTIDE SEQUENCE [LARGE SCALE GENOMIC DNA]</scope>
    <source>
        <strain evidence="14 15">DSM 18119</strain>
    </source>
</reference>
<evidence type="ECO:0000259" key="12">
    <source>
        <dbReference type="Pfam" id="PF01210"/>
    </source>
</evidence>
<comment type="catalytic activity">
    <reaction evidence="11">
        <text>sn-glycerol 3-phosphate + NADP(+) = dihydroxyacetone phosphate + NADPH + H(+)</text>
        <dbReference type="Rhea" id="RHEA:11096"/>
        <dbReference type="ChEBI" id="CHEBI:15378"/>
        <dbReference type="ChEBI" id="CHEBI:57597"/>
        <dbReference type="ChEBI" id="CHEBI:57642"/>
        <dbReference type="ChEBI" id="CHEBI:57783"/>
        <dbReference type="ChEBI" id="CHEBI:58349"/>
        <dbReference type="EC" id="1.1.1.94"/>
    </reaction>
</comment>
<keyword evidence="3 10" id="KW-0560">Oxidoreductase</keyword>
<keyword evidence="15" id="KW-1185">Reference proteome</keyword>
<evidence type="ECO:0000256" key="1">
    <source>
        <dbReference type="ARBA" id="ARBA00011009"/>
    </source>
</evidence>
<dbReference type="InterPro" id="IPR036291">
    <property type="entry name" value="NAD(P)-bd_dom_sf"/>
</dbReference>
<evidence type="ECO:0000256" key="6">
    <source>
        <dbReference type="ARBA" id="ARBA00023264"/>
    </source>
</evidence>
<dbReference type="PRINTS" id="PR00077">
    <property type="entry name" value="GPDHDRGNASE"/>
</dbReference>
<evidence type="ECO:0000256" key="10">
    <source>
        <dbReference type="RuleBase" id="RU000437"/>
    </source>
</evidence>
<keyword evidence="6" id="KW-1208">Phospholipid metabolism</keyword>
<dbReference type="SUPFAM" id="SSF51735">
    <property type="entry name" value="NAD(P)-binding Rossmann-fold domains"/>
    <property type="match status" value="1"/>
</dbReference>
<dbReference type="GO" id="GO:0005975">
    <property type="term" value="P:carbohydrate metabolic process"/>
    <property type="evidence" value="ECO:0007669"/>
    <property type="project" value="InterPro"/>
</dbReference>
<dbReference type="GO" id="GO:0005829">
    <property type="term" value="C:cytosol"/>
    <property type="evidence" value="ECO:0007669"/>
    <property type="project" value="TreeGrafter"/>
</dbReference>
<dbReference type="Pfam" id="PF07479">
    <property type="entry name" value="NAD_Gly3P_dh_C"/>
    <property type="match status" value="1"/>
</dbReference>
<dbReference type="InterPro" id="IPR013328">
    <property type="entry name" value="6PGD_dom2"/>
</dbReference>
<dbReference type="InterPro" id="IPR006109">
    <property type="entry name" value="G3P_DH_NAD-dep_C"/>
</dbReference>
<evidence type="ECO:0000256" key="2">
    <source>
        <dbReference type="ARBA" id="ARBA00022516"/>
    </source>
</evidence>
<feature type="binding site" evidence="8">
    <location>
        <position position="110"/>
    </location>
    <ligand>
        <name>substrate</name>
    </ligand>
</feature>
<evidence type="ECO:0000256" key="3">
    <source>
        <dbReference type="ARBA" id="ARBA00023002"/>
    </source>
</evidence>
<dbReference type="Gene3D" id="1.10.1040.10">
    <property type="entry name" value="N-(1-d-carboxylethyl)-l-norvaline Dehydrogenase, domain 2"/>
    <property type="match status" value="1"/>
</dbReference>
<dbReference type="EC" id="1.1.1.94" evidence="11"/>
<evidence type="ECO:0000256" key="7">
    <source>
        <dbReference type="PIRSR" id="PIRSR000114-1"/>
    </source>
</evidence>
<evidence type="ECO:0000256" key="5">
    <source>
        <dbReference type="ARBA" id="ARBA00023209"/>
    </source>
</evidence>
<keyword evidence="5" id="KW-0594">Phospholipid biosynthesis</keyword>
<dbReference type="PANTHER" id="PTHR11728:SF1">
    <property type="entry name" value="GLYCEROL-3-PHOSPHATE DEHYDROGENASE [NAD(+)] 2, CHLOROPLASTIC"/>
    <property type="match status" value="1"/>
</dbReference>
<dbReference type="SUPFAM" id="SSF48179">
    <property type="entry name" value="6-phosphogluconate dehydrogenase C-terminal domain-like"/>
    <property type="match status" value="1"/>
</dbReference>
<feature type="binding site" evidence="9">
    <location>
        <position position="144"/>
    </location>
    <ligand>
        <name>NAD(+)</name>
        <dbReference type="ChEBI" id="CHEBI:57540"/>
    </ligand>
</feature>
<feature type="active site" description="Proton acceptor" evidence="7">
    <location>
        <position position="195"/>
    </location>
</feature>
<feature type="binding site" evidence="8">
    <location>
        <begin position="276"/>
        <end position="277"/>
    </location>
    <ligand>
        <name>substrate</name>
    </ligand>
</feature>
<feature type="domain" description="Glycerol-3-phosphate dehydrogenase NAD-dependent N-terminal" evidence="12">
    <location>
        <begin position="7"/>
        <end position="159"/>
    </location>
</feature>
<name>A0A1M4VUT9_9BACT</name>
<gene>
    <name evidence="14" type="ORF">SAMN02745131_00985</name>
</gene>
<dbReference type="GO" id="GO:0008654">
    <property type="term" value="P:phospholipid biosynthetic process"/>
    <property type="evidence" value="ECO:0007669"/>
    <property type="project" value="UniProtKB-KW"/>
</dbReference>
<dbReference type="InterPro" id="IPR011128">
    <property type="entry name" value="G3P_DH_NAD-dep_N"/>
</dbReference>
<organism evidence="14 15">
    <name type="scientific">Flavisolibacter ginsengisoli DSM 18119</name>
    <dbReference type="NCBI Taxonomy" id="1121884"/>
    <lineage>
        <taxon>Bacteria</taxon>
        <taxon>Pseudomonadati</taxon>
        <taxon>Bacteroidota</taxon>
        <taxon>Chitinophagia</taxon>
        <taxon>Chitinophagales</taxon>
        <taxon>Chitinophagaceae</taxon>
        <taxon>Flavisolibacter</taxon>
    </lineage>
</organism>
<sequence>MITSFNIGVIGNGSWATALVKVLTDNGQKINWWIRNKASIEYIKRRRHNPNYLSSASFDTALLNMSEDVSEVVNSSDLIVMAVPSAFILEVLQKIDKTSFKNKKILSAIKGLVPGEDVLLNEHLLKQFDVPLENYFAVLGPCHAEEVAAEKLSYLTFSGIDEATTTSIASLFHTSYINTIINSDILGVQYAAVLKNIYALGAGIAHGLEYGDNFLSVYIANSADEMACFLRKMGALHMVVGEHQKVKAPNQRKDINYAASVYLGDLLVTCYSLYSRNRTFGNMIGKGYTVQSAQLEMNMVAEGYYAARCIYNINQKIGAEIPIAETIYKILWARMHPEEGFKMIEEVLV</sequence>
<dbReference type="RefSeq" id="WP_072834118.1">
    <property type="nucleotide sequence ID" value="NZ_FQUU01000003.1"/>
</dbReference>
<dbReference type="InterPro" id="IPR006168">
    <property type="entry name" value="G3P_DH_NAD-dep"/>
</dbReference>
<evidence type="ECO:0000313" key="15">
    <source>
        <dbReference type="Proteomes" id="UP000184048"/>
    </source>
</evidence>
<comment type="similarity">
    <text evidence="1 10">Belongs to the NAD-dependent glycerol-3-phosphate dehydrogenase family.</text>
</comment>
<evidence type="ECO:0000313" key="14">
    <source>
        <dbReference type="EMBL" id="SHE72739.1"/>
    </source>
</evidence>
<evidence type="ECO:0000256" key="4">
    <source>
        <dbReference type="ARBA" id="ARBA00023098"/>
    </source>
</evidence>
<dbReference type="GO" id="GO:0046168">
    <property type="term" value="P:glycerol-3-phosphate catabolic process"/>
    <property type="evidence" value="ECO:0007669"/>
    <property type="project" value="InterPro"/>
</dbReference>
<keyword evidence="2" id="KW-0444">Lipid biosynthesis</keyword>
<feature type="binding site" evidence="9">
    <location>
        <position position="87"/>
    </location>
    <ligand>
        <name>NAD(+)</name>
        <dbReference type="ChEBI" id="CHEBI:57540"/>
    </ligand>
</feature>
<evidence type="ECO:0000256" key="11">
    <source>
        <dbReference type="RuleBase" id="RU000439"/>
    </source>
</evidence>
<evidence type="ECO:0000256" key="8">
    <source>
        <dbReference type="PIRSR" id="PIRSR000114-2"/>
    </source>
</evidence>
<dbReference type="InterPro" id="IPR008927">
    <property type="entry name" value="6-PGluconate_DH-like_C_sf"/>
</dbReference>
<evidence type="ECO:0000256" key="9">
    <source>
        <dbReference type="PIRSR" id="PIRSR000114-3"/>
    </source>
</evidence>
<feature type="domain" description="Glycerol-3-phosphate dehydrogenase NAD-dependent C-terminal" evidence="13">
    <location>
        <begin position="184"/>
        <end position="339"/>
    </location>
</feature>
<evidence type="ECO:0000259" key="13">
    <source>
        <dbReference type="Pfam" id="PF07479"/>
    </source>
</evidence>
<dbReference type="Proteomes" id="UP000184048">
    <property type="component" value="Unassembled WGS sequence"/>
</dbReference>
<dbReference type="GO" id="GO:0141153">
    <property type="term" value="F:glycerol-3-phosphate dehydrogenase (NADP+) activity"/>
    <property type="evidence" value="ECO:0007669"/>
    <property type="project" value="RHEA"/>
</dbReference>
<dbReference type="PIRSF" id="PIRSF000114">
    <property type="entry name" value="Glycerol-3-P_dh"/>
    <property type="match status" value="1"/>
</dbReference>
<feature type="binding site" evidence="9">
    <location>
        <position position="276"/>
    </location>
    <ligand>
        <name>NAD(+)</name>
        <dbReference type="ChEBI" id="CHEBI:57540"/>
    </ligand>
</feature>
<dbReference type="EMBL" id="FQUU01000003">
    <property type="protein sequence ID" value="SHE72739.1"/>
    <property type="molecule type" value="Genomic_DNA"/>
</dbReference>
<dbReference type="GO" id="GO:0051287">
    <property type="term" value="F:NAD binding"/>
    <property type="evidence" value="ECO:0007669"/>
    <property type="project" value="InterPro"/>
</dbReference>
<protein>
    <recommendedName>
        <fullName evidence="11">Glycerol-3-phosphate dehydrogenase</fullName>
        <ecNumber evidence="11">1.1.1.94</ecNumber>
    </recommendedName>
</protein>
<dbReference type="Pfam" id="PF01210">
    <property type="entry name" value="NAD_Gly3P_dh_N"/>
    <property type="match status" value="1"/>
</dbReference>
<dbReference type="Gene3D" id="3.40.50.720">
    <property type="entry name" value="NAD(P)-binding Rossmann-like Domain"/>
    <property type="match status" value="1"/>
</dbReference>
<accession>A0A1M4VUT9</accession>